<accession>J9UU40</accession>
<dbReference type="SMART" id="SM00529">
    <property type="entry name" value="HTH_DTXR"/>
    <property type="match status" value="1"/>
</dbReference>
<dbReference type="Pfam" id="PF02742">
    <property type="entry name" value="Fe_dep_repr_C"/>
    <property type="match status" value="1"/>
</dbReference>
<dbReference type="InterPro" id="IPR036421">
    <property type="entry name" value="Fe_dep_repressor_sf"/>
</dbReference>
<evidence type="ECO:0000256" key="2">
    <source>
        <dbReference type="ARBA" id="ARBA00022386"/>
    </source>
</evidence>
<dbReference type="SUPFAM" id="SSF46785">
    <property type="entry name" value="Winged helix' DNA-binding domain"/>
    <property type="match status" value="1"/>
</dbReference>
<dbReference type="HOGENOM" id="CLU_069532_3_0_12"/>
<evidence type="ECO:0000256" key="4">
    <source>
        <dbReference type="ARBA" id="ARBA00023125"/>
    </source>
</evidence>
<name>J9UU40_BRAPL</name>
<dbReference type="EMBL" id="CP003490">
    <property type="protein sequence ID" value="AFR70774.1"/>
    <property type="molecule type" value="Genomic_DNA"/>
</dbReference>
<comment type="function">
    <text evidence="6">In the presence of manganese, represses expression of mntH and mntS. Up-regulates expression of mntP.</text>
</comment>
<dbReference type="InterPro" id="IPR022687">
    <property type="entry name" value="HTH_DTXR"/>
</dbReference>
<dbReference type="PATRIC" id="fig|1133568.3.peg.1441"/>
<dbReference type="PROSITE" id="PS50944">
    <property type="entry name" value="HTH_DTXR"/>
    <property type="match status" value="1"/>
</dbReference>
<evidence type="ECO:0000313" key="9">
    <source>
        <dbReference type="Proteomes" id="UP000007346"/>
    </source>
</evidence>
<evidence type="ECO:0000256" key="6">
    <source>
        <dbReference type="ARBA" id="ARBA00025185"/>
    </source>
</evidence>
<gene>
    <name evidence="8" type="ORF">B2904_orf1439</name>
</gene>
<dbReference type="SUPFAM" id="SSF47979">
    <property type="entry name" value="Iron-dependent repressor protein, dimerization domain"/>
    <property type="match status" value="1"/>
</dbReference>
<comment type="similarity">
    <text evidence="1">Belongs to the DtxR/MntR family.</text>
</comment>
<sequence>MKNYVFYIDLYIFYIKIIRMRQQEMTPILENYLETIYNLEVEKKFKEAIRITDIADLVGRSKASVNTAIKTLSKLGHIKHEHYGDIELTDSGRAIGKDIAERHAIFYYFLTKVLNIDEKIADEEACLIEHAMSRDTVHKFKEFLCDYCKKENILNKQN</sequence>
<dbReference type="GO" id="GO:0046914">
    <property type="term" value="F:transition metal ion binding"/>
    <property type="evidence" value="ECO:0007669"/>
    <property type="project" value="InterPro"/>
</dbReference>
<keyword evidence="5" id="KW-0804">Transcription</keyword>
<dbReference type="InterPro" id="IPR022689">
    <property type="entry name" value="Iron_dep_repressor"/>
</dbReference>
<dbReference type="InterPro" id="IPR036390">
    <property type="entry name" value="WH_DNA-bd_sf"/>
</dbReference>
<evidence type="ECO:0000256" key="5">
    <source>
        <dbReference type="ARBA" id="ARBA00023163"/>
    </source>
</evidence>
<dbReference type="InterPro" id="IPR036388">
    <property type="entry name" value="WH-like_DNA-bd_sf"/>
</dbReference>
<keyword evidence="4" id="KW-0238">DNA-binding</keyword>
<dbReference type="InterPro" id="IPR050536">
    <property type="entry name" value="DtxR_MntR_Metal-Reg"/>
</dbReference>
<protein>
    <recommendedName>
        <fullName evidence="2">Transcriptional regulator MntR</fullName>
    </recommendedName>
</protein>
<dbReference type="Gene3D" id="1.10.10.10">
    <property type="entry name" value="Winged helix-like DNA-binding domain superfamily/Winged helix DNA-binding domain"/>
    <property type="match status" value="1"/>
</dbReference>
<dbReference type="GO" id="GO:0003700">
    <property type="term" value="F:DNA-binding transcription factor activity"/>
    <property type="evidence" value="ECO:0007669"/>
    <property type="project" value="InterPro"/>
</dbReference>
<evidence type="ECO:0000256" key="3">
    <source>
        <dbReference type="ARBA" id="ARBA00023015"/>
    </source>
</evidence>
<keyword evidence="3" id="KW-0805">Transcription regulation</keyword>
<reference evidence="8 9" key="1">
    <citation type="journal article" date="2012" name="BMC Genomics">
        <title>Comparative genomics of Brachyspira pilosicoli strains: genome rearrangements, reductions and correlation of genetic compliment with phenotypic diversity.</title>
        <authorList>
            <person name="Mappley L.J."/>
            <person name="Black M.L."/>
            <person name="Abuoun M."/>
            <person name="Darby A.C."/>
            <person name="Woodward M.J."/>
            <person name="Parkhill J."/>
            <person name="Turner A.K."/>
            <person name="Bellgard M.I."/>
            <person name="La T."/>
            <person name="Phillips N.D."/>
            <person name="La Ragione R.M."/>
            <person name="Hampson D.J."/>
        </authorList>
    </citation>
    <scope>NUCLEOTIDE SEQUENCE [LARGE SCALE GENOMIC DNA]</scope>
    <source>
        <strain evidence="8">B2904</strain>
    </source>
</reference>
<dbReference type="Pfam" id="PF01325">
    <property type="entry name" value="Fe_dep_repress"/>
    <property type="match status" value="1"/>
</dbReference>
<dbReference type="Gene3D" id="1.10.60.10">
    <property type="entry name" value="Iron dependent repressor, metal binding and dimerisation domain"/>
    <property type="match status" value="1"/>
</dbReference>
<dbReference type="PANTHER" id="PTHR33238">
    <property type="entry name" value="IRON (METAL) DEPENDENT REPRESSOR, DTXR FAMILY"/>
    <property type="match status" value="1"/>
</dbReference>
<dbReference type="PANTHER" id="PTHR33238:SF7">
    <property type="entry name" value="IRON-DEPENDENT TRANSCRIPTIONAL REGULATOR"/>
    <property type="match status" value="1"/>
</dbReference>
<evidence type="ECO:0000256" key="1">
    <source>
        <dbReference type="ARBA" id="ARBA00007871"/>
    </source>
</evidence>
<evidence type="ECO:0000313" key="8">
    <source>
        <dbReference type="EMBL" id="AFR70774.1"/>
    </source>
</evidence>
<dbReference type="GO" id="GO:0003677">
    <property type="term" value="F:DNA binding"/>
    <property type="evidence" value="ECO:0007669"/>
    <property type="project" value="UniProtKB-KW"/>
</dbReference>
<dbReference type="Proteomes" id="UP000007346">
    <property type="component" value="Chromosome"/>
</dbReference>
<dbReference type="GO" id="GO:0046983">
    <property type="term" value="F:protein dimerization activity"/>
    <property type="evidence" value="ECO:0007669"/>
    <property type="project" value="InterPro"/>
</dbReference>
<evidence type="ECO:0000259" key="7">
    <source>
        <dbReference type="PROSITE" id="PS50944"/>
    </source>
</evidence>
<feature type="domain" description="HTH dtxR-type" evidence="7">
    <location>
        <begin position="25"/>
        <end position="89"/>
    </location>
</feature>
<dbReference type="AlphaFoldDB" id="J9UU40"/>
<proteinExistence type="inferred from homology"/>
<dbReference type="InterPro" id="IPR001367">
    <property type="entry name" value="Fe_dep_repressor"/>
</dbReference>
<dbReference type="KEGG" id="bpj:B2904_orf1439"/>
<organism evidence="8 9">
    <name type="scientific">Brachyspira pilosicoli B2904</name>
    <dbReference type="NCBI Taxonomy" id="1133568"/>
    <lineage>
        <taxon>Bacteria</taxon>
        <taxon>Pseudomonadati</taxon>
        <taxon>Spirochaetota</taxon>
        <taxon>Spirochaetia</taxon>
        <taxon>Brachyspirales</taxon>
        <taxon>Brachyspiraceae</taxon>
        <taxon>Brachyspira</taxon>
    </lineage>
</organism>